<dbReference type="GO" id="GO:0030170">
    <property type="term" value="F:pyridoxal phosphate binding"/>
    <property type="evidence" value="ECO:0007669"/>
    <property type="project" value="InterPro"/>
</dbReference>
<feature type="domain" description="MOSC" evidence="1">
    <location>
        <begin position="135"/>
        <end position="277"/>
    </location>
</feature>
<dbReference type="InterPro" id="IPR011037">
    <property type="entry name" value="Pyrv_Knase-like_insert_dom_sf"/>
</dbReference>
<dbReference type="Pfam" id="PF03473">
    <property type="entry name" value="MOSC"/>
    <property type="match status" value="1"/>
</dbReference>
<dbReference type="InterPro" id="IPR005302">
    <property type="entry name" value="MoCF_Sase_C"/>
</dbReference>
<dbReference type="SUPFAM" id="SSF141673">
    <property type="entry name" value="MOSC N-terminal domain-like"/>
    <property type="match status" value="1"/>
</dbReference>
<comment type="caution">
    <text evidence="2">The sequence shown here is derived from an EMBL/GenBank/DDBJ whole genome shotgun (WGS) entry which is preliminary data.</text>
</comment>
<dbReference type="InterPro" id="IPR005303">
    <property type="entry name" value="MOCOS_middle"/>
</dbReference>
<dbReference type="EMBL" id="BSRZ01000006">
    <property type="protein sequence ID" value="GLW64857.1"/>
    <property type="molecule type" value="Genomic_DNA"/>
</dbReference>
<reference evidence="2" key="1">
    <citation type="submission" date="2023-02" db="EMBL/GenBank/DDBJ databases">
        <title>Actinomadura rubrobrunea NBRC 14622.</title>
        <authorList>
            <person name="Ichikawa N."/>
            <person name="Sato H."/>
            <person name="Tonouchi N."/>
        </authorList>
    </citation>
    <scope>NUCLEOTIDE SEQUENCE</scope>
    <source>
        <strain evidence="2">NBRC 14622</strain>
    </source>
</reference>
<evidence type="ECO:0000259" key="1">
    <source>
        <dbReference type="PROSITE" id="PS51340"/>
    </source>
</evidence>
<gene>
    <name evidence="2" type="ORF">Arub01_31010</name>
</gene>
<keyword evidence="3" id="KW-1185">Reference proteome</keyword>
<dbReference type="RefSeq" id="WP_083950833.1">
    <property type="nucleotide sequence ID" value="NZ_BSRZ01000006.1"/>
</dbReference>
<sequence length="288" mass="31235">MTVPARGNREGGRPAAGTGVLTELNVYPFKSGRGTSLRTAELTPTGLRYDREFMLITPEGRFLSQRDFPRMALLRPSYDGEVLTVAFADPAVDVAPLVHKAVHDGPVREVFVHRSACQGVDQGDEAAAWFSALLDAECRLVRFTGRRATKRGGGQVAFADGYPLLVLSAESLADLNARLAEPLPMNRFRPSLVIEGLGPYGEDEARLLRVGPAVIELVKPCTRCVITTTDQDTGVRGREPLRTLAAYRTIGRGIRFGQNGVPRVLGTLTVGDPVEVLETRPPDSDDGR</sequence>
<protein>
    <submittedName>
        <fullName evidence="2">MOSC domain-containing protein</fullName>
    </submittedName>
</protein>
<organism evidence="2 3">
    <name type="scientific">Actinomadura rubrobrunea</name>
    <dbReference type="NCBI Taxonomy" id="115335"/>
    <lineage>
        <taxon>Bacteria</taxon>
        <taxon>Bacillati</taxon>
        <taxon>Actinomycetota</taxon>
        <taxon>Actinomycetes</taxon>
        <taxon>Streptosporangiales</taxon>
        <taxon>Thermomonosporaceae</taxon>
        <taxon>Actinomadura</taxon>
    </lineage>
</organism>
<dbReference type="PANTHER" id="PTHR14237">
    <property type="entry name" value="MOLYBDOPTERIN COFACTOR SULFURASE MOSC"/>
    <property type="match status" value="1"/>
</dbReference>
<dbReference type="Pfam" id="PF03476">
    <property type="entry name" value="MOSC_N"/>
    <property type="match status" value="1"/>
</dbReference>
<dbReference type="GO" id="GO:0030151">
    <property type="term" value="F:molybdenum ion binding"/>
    <property type="evidence" value="ECO:0007669"/>
    <property type="project" value="InterPro"/>
</dbReference>
<dbReference type="PROSITE" id="PS51340">
    <property type="entry name" value="MOSC"/>
    <property type="match status" value="1"/>
</dbReference>
<evidence type="ECO:0000313" key="2">
    <source>
        <dbReference type="EMBL" id="GLW64857.1"/>
    </source>
</evidence>
<dbReference type="GO" id="GO:0003824">
    <property type="term" value="F:catalytic activity"/>
    <property type="evidence" value="ECO:0007669"/>
    <property type="project" value="InterPro"/>
</dbReference>
<accession>A0A9W6PY50</accession>
<evidence type="ECO:0000313" key="3">
    <source>
        <dbReference type="Proteomes" id="UP001165124"/>
    </source>
</evidence>
<name>A0A9W6PY50_9ACTN</name>
<dbReference type="AlphaFoldDB" id="A0A9W6PY50"/>
<proteinExistence type="predicted"/>
<dbReference type="Proteomes" id="UP001165124">
    <property type="component" value="Unassembled WGS sequence"/>
</dbReference>
<dbReference type="SUPFAM" id="SSF50800">
    <property type="entry name" value="PK beta-barrel domain-like"/>
    <property type="match status" value="1"/>
</dbReference>
<dbReference type="PANTHER" id="PTHR14237:SF19">
    <property type="entry name" value="MITOCHONDRIAL AMIDOXIME REDUCING COMPONENT 1"/>
    <property type="match status" value="1"/>
</dbReference>